<evidence type="ECO:0000259" key="3">
    <source>
        <dbReference type="Pfam" id="PF18184"/>
    </source>
</evidence>
<dbReference type="InterPro" id="IPR041116">
    <property type="entry name" value="SLATT_3"/>
</dbReference>
<comment type="caution">
    <text evidence="4">The sequence shown here is derived from an EMBL/GenBank/DDBJ whole genome shotgun (WGS) entry which is preliminary data.</text>
</comment>
<reference evidence="4 5" key="1">
    <citation type="submission" date="2023-12" db="EMBL/GenBank/DDBJ databases">
        <title>Sinomonas terricola sp. nov, isolated from litchi orchard soil in Guangdong, PR China.</title>
        <authorList>
            <person name="Jiaxin W."/>
            <person name="Yang Z."/>
            <person name="Honghui Z."/>
        </authorList>
    </citation>
    <scope>NUCLEOTIDE SEQUENCE [LARGE SCALE GENOMIC DNA]</scope>
    <source>
        <strain evidence="4 5">JGH33</strain>
    </source>
</reference>
<proteinExistence type="predicted"/>
<gene>
    <name evidence="4" type="ORF">SPF06_17340</name>
</gene>
<dbReference type="NCBIfam" id="NF033610">
    <property type="entry name" value="SLATT_3"/>
    <property type="match status" value="1"/>
</dbReference>
<organism evidence="4 5">
    <name type="scientific">Sinomonas terricola</name>
    <dbReference type="NCBI Taxonomy" id="3110330"/>
    <lineage>
        <taxon>Bacteria</taxon>
        <taxon>Bacillati</taxon>
        <taxon>Actinomycetota</taxon>
        <taxon>Actinomycetes</taxon>
        <taxon>Micrococcales</taxon>
        <taxon>Micrococcaceae</taxon>
        <taxon>Sinomonas</taxon>
    </lineage>
</organism>
<accession>A0ABU5T9X2</accession>
<protein>
    <submittedName>
        <fullName evidence="4">DUF4231 domain-containing protein</fullName>
    </submittedName>
</protein>
<feature type="transmembrane region" description="Helical" evidence="1">
    <location>
        <begin position="213"/>
        <end position="232"/>
    </location>
</feature>
<feature type="domain" description="SMODS and SLOG-associating 2TM effector" evidence="2">
    <location>
        <begin position="162"/>
        <end position="282"/>
    </location>
</feature>
<evidence type="ECO:0000313" key="4">
    <source>
        <dbReference type="EMBL" id="MEA5456496.1"/>
    </source>
</evidence>
<dbReference type="Pfam" id="PF18181">
    <property type="entry name" value="SLATT_1"/>
    <property type="match status" value="1"/>
</dbReference>
<keyword evidence="1" id="KW-0472">Membrane</keyword>
<name>A0ABU5T9X2_9MICC</name>
<dbReference type="EMBL" id="JAYGGQ010000015">
    <property type="protein sequence ID" value="MEA5456496.1"/>
    <property type="molecule type" value="Genomic_DNA"/>
</dbReference>
<keyword evidence="1" id="KW-0812">Transmembrane</keyword>
<keyword evidence="5" id="KW-1185">Reference proteome</keyword>
<keyword evidence="1" id="KW-1133">Transmembrane helix</keyword>
<feature type="domain" description="SMODS and SLOG-associating 2TM effector" evidence="3">
    <location>
        <begin position="8"/>
        <end position="159"/>
    </location>
</feature>
<sequence>MDNGLDLPGFFKDADAASLATQRAYLALNRTRLWSAVAGALGGAITWSASSLDAGALVALAGFLVALVAELVLAFLQPERDWYSGRALAESMKTMAWCYAVGGDPFASSLGDAEARRILRERAELLLQKGGDKVSMSAASPLVTESMTALRHSSFETRRAAYLERRTRDQRNWYAGKARQSKRKADLWRSALVAAEIAAVSASTLRVTKTLDIDLAGILGAAIGSGAAWLALKQYAQLAAAYSLASRELTLQEDLLSQVEEDGWSHAVSDAEEAISREHTMWLASHNE</sequence>
<dbReference type="NCBIfam" id="NF033634">
    <property type="entry name" value="SLATT_1"/>
    <property type="match status" value="1"/>
</dbReference>
<feature type="transmembrane region" description="Helical" evidence="1">
    <location>
        <begin position="56"/>
        <end position="76"/>
    </location>
</feature>
<feature type="transmembrane region" description="Helical" evidence="1">
    <location>
        <begin position="187"/>
        <end position="207"/>
    </location>
</feature>
<dbReference type="RefSeq" id="WP_323280389.1">
    <property type="nucleotide sequence ID" value="NZ_JAYGGQ010000015.1"/>
</dbReference>
<dbReference type="Proteomes" id="UP001304769">
    <property type="component" value="Unassembled WGS sequence"/>
</dbReference>
<evidence type="ECO:0000259" key="2">
    <source>
        <dbReference type="Pfam" id="PF18181"/>
    </source>
</evidence>
<dbReference type="InterPro" id="IPR040884">
    <property type="entry name" value="SLATT_1"/>
</dbReference>
<dbReference type="Pfam" id="PF18184">
    <property type="entry name" value="SLATT_3"/>
    <property type="match status" value="1"/>
</dbReference>
<evidence type="ECO:0000256" key="1">
    <source>
        <dbReference type="SAM" id="Phobius"/>
    </source>
</evidence>
<evidence type="ECO:0000313" key="5">
    <source>
        <dbReference type="Proteomes" id="UP001304769"/>
    </source>
</evidence>